<evidence type="ECO:0000256" key="6">
    <source>
        <dbReference type="ARBA" id="ARBA00022777"/>
    </source>
</evidence>
<evidence type="ECO:0000256" key="10">
    <source>
        <dbReference type="ARBA" id="ARBA00023209"/>
    </source>
</evidence>
<keyword evidence="10" id="KW-0594">Phospholipid biosynthesis</keyword>
<dbReference type="GO" id="GO:0008654">
    <property type="term" value="P:phospholipid biosynthetic process"/>
    <property type="evidence" value="ECO:0007669"/>
    <property type="project" value="UniProtKB-KW"/>
</dbReference>
<keyword evidence="8" id="KW-0460">Magnesium</keyword>
<dbReference type="GO" id="GO:0005886">
    <property type="term" value="C:plasma membrane"/>
    <property type="evidence" value="ECO:0007669"/>
    <property type="project" value="TreeGrafter"/>
</dbReference>
<proteinExistence type="predicted"/>
<dbReference type="Pfam" id="PF00781">
    <property type="entry name" value="DAGK_cat"/>
    <property type="match status" value="1"/>
</dbReference>
<dbReference type="PROSITE" id="PS50146">
    <property type="entry name" value="DAGK"/>
    <property type="match status" value="1"/>
</dbReference>
<dbReference type="SUPFAM" id="SSF111331">
    <property type="entry name" value="NAD kinase/diacylglycerol kinase-like"/>
    <property type="match status" value="1"/>
</dbReference>
<keyword evidence="11" id="KW-1208">Phospholipid metabolism</keyword>
<evidence type="ECO:0000313" key="13">
    <source>
        <dbReference type="EMBL" id="HJA99250.1"/>
    </source>
</evidence>
<name>A0A9D2L4Q4_9BACT</name>
<protein>
    <submittedName>
        <fullName evidence="13">YegS/Rv2252/BmrU family lipid kinase</fullName>
    </submittedName>
</protein>
<comment type="caution">
    <text evidence="13">The sequence shown here is derived from an EMBL/GenBank/DDBJ whole genome shotgun (WGS) entry which is preliminary data.</text>
</comment>
<evidence type="ECO:0000256" key="2">
    <source>
        <dbReference type="ARBA" id="ARBA00022516"/>
    </source>
</evidence>
<comment type="cofactor">
    <cofactor evidence="1">
        <name>Mg(2+)</name>
        <dbReference type="ChEBI" id="CHEBI:18420"/>
    </cofactor>
</comment>
<dbReference type="InterPro" id="IPR001206">
    <property type="entry name" value="Diacylglycerol_kinase_cat_dom"/>
</dbReference>
<keyword evidence="3" id="KW-0808">Transferase</keyword>
<evidence type="ECO:0000256" key="8">
    <source>
        <dbReference type="ARBA" id="ARBA00022842"/>
    </source>
</evidence>
<evidence type="ECO:0000256" key="9">
    <source>
        <dbReference type="ARBA" id="ARBA00023098"/>
    </source>
</evidence>
<dbReference type="Gene3D" id="3.40.50.10330">
    <property type="entry name" value="Probable inorganic polyphosphate/atp-NAD kinase, domain 1"/>
    <property type="match status" value="1"/>
</dbReference>
<evidence type="ECO:0000313" key="14">
    <source>
        <dbReference type="Proteomes" id="UP000824259"/>
    </source>
</evidence>
<dbReference type="InterPro" id="IPR045540">
    <property type="entry name" value="YegS/DAGK_C"/>
</dbReference>
<dbReference type="GO" id="GO:0046872">
    <property type="term" value="F:metal ion binding"/>
    <property type="evidence" value="ECO:0007669"/>
    <property type="project" value="UniProtKB-KW"/>
</dbReference>
<sequence length="312" mass="35131">MKRALFLYNPQSGKGKIESKINHIDELFHQYDYQITACPVDFLNNPLNGHETVDLVVIAGGDGTVNYVVNRMKEKNLDLRLGIIPSGTANDFARALGMAKNPMDAARQILTGREELVDCGRVNNNYFVNIFSFGIFTTTSQRTPDKRKHQIGKLAYLIEGVKEFRTIHGIPLQIRADGKEFDFESLMALIFNGETAGGFHLAPRSSIKDGLFDCLLLERRNPLVSTLAMGRHLMGGHPKQIKHFQARCIDILSPINEPTDVDGQKGADFPLHIECLHKALRVICPQDDMKICRHKLPLFGNLLNKPLWQRTK</sequence>
<evidence type="ECO:0000256" key="5">
    <source>
        <dbReference type="ARBA" id="ARBA00022741"/>
    </source>
</evidence>
<dbReference type="NCBIfam" id="TIGR00147">
    <property type="entry name" value="YegS/Rv2252/BmrU family lipid kinase"/>
    <property type="match status" value="1"/>
</dbReference>
<dbReference type="AlphaFoldDB" id="A0A9D2L4Q4"/>
<keyword evidence="4" id="KW-0479">Metal-binding</keyword>
<evidence type="ECO:0000256" key="11">
    <source>
        <dbReference type="ARBA" id="ARBA00023264"/>
    </source>
</evidence>
<dbReference type="InterPro" id="IPR016064">
    <property type="entry name" value="NAD/diacylglycerol_kinase_sf"/>
</dbReference>
<dbReference type="PANTHER" id="PTHR12358">
    <property type="entry name" value="SPHINGOSINE KINASE"/>
    <property type="match status" value="1"/>
</dbReference>
<organism evidence="13 14">
    <name type="scientific">Candidatus Alistipes avicola</name>
    <dbReference type="NCBI Taxonomy" id="2838432"/>
    <lineage>
        <taxon>Bacteria</taxon>
        <taxon>Pseudomonadati</taxon>
        <taxon>Bacteroidota</taxon>
        <taxon>Bacteroidia</taxon>
        <taxon>Bacteroidales</taxon>
        <taxon>Rikenellaceae</taxon>
        <taxon>Alistipes</taxon>
    </lineage>
</organism>
<dbReference type="InterPro" id="IPR017438">
    <property type="entry name" value="ATP-NAD_kinase_N"/>
</dbReference>
<evidence type="ECO:0000259" key="12">
    <source>
        <dbReference type="PROSITE" id="PS50146"/>
    </source>
</evidence>
<dbReference type="Pfam" id="PF19279">
    <property type="entry name" value="YegS_C"/>
    <property type="match status" value="1"/>
</dbReference>
<keyword evidence="5" id="KW-0547">Nucleotide-binding</keyword>
<evidence type="ECO:0000256" key="1">
    <source>
        <dbReference type="ARBA" id="ARBA00001946"/>
    </source>
</evidence>
<dbReference type="InterPro" id="IPR005218">
    <property type="entry name" value="Diacylglycerol/lipid_kinase"/>
</dbReference>
<evidence type="ECO:0000256" key="7">
    <source>
        <dbReference type="ARBA" id="ARBA00022840"/>
    </source>
</evidence>
<dbReference type="SMART" id="SM00046">
    <property type="entry name" value="DAGKc"/>
    <property type="match status" value="1"/>
</dbReference>
<dbReference type="EMBL" id="DWYR01000019">
    <property type="protein sequence ID" value="HJA99250.1"/>
    <property type="molecule type" value="Genomic_DNA"/>
</dbReference>
<dbReference type="PANTHER" id="PTHR12358:SF106">
    <property type="entry name" value="LIPID KINASE YEGS"/>
    <property type="match status" value="1"/>
</dbReference>
<reference evidence="13" key="1">
    <citation type="journal article" date="2021" name="PeerJ">
        <title>Extensive microbial diversity within the chicken gut microbiome revealed by metagenomics and culture.</title>
        <authorList>
            <person name="Gilroy R."/>
            <person name="Ravi A."/>
            <person name="Getino M."/>
            <person name="Pursley I."/>
            <person name="Horton D.L."/>
            <person name="Alikhan N.F."/>
            <person name="Baker D."/>
            <person name="Gharbi K."/>
            <person name="Hall N."/>
            <person name="Watson M."/>
            <person name="Adriaenssens E.M."/>
            <person name="Foster-Nyarko E."/>
            <person name="Jarju S."/>
            <person name="Secka A."/>
            <person name="Antonio M."/>
            <person name="Oren A."/>
            <person name="Chaudhuri R.R."/>
            <person name="La Ragione R."/>
            <person name="Hildebrand F."/>
            <person name="Pallen M.J."/>
        </authorList>
    </citation>
    <scope>NUCLEOTIDE SEQUENCE</scope>
    <source>
        <strain evidence="13">CHK169-11906</strain>
    </source>
</reference>
<dbReference type="Proteomes" id="UP000824259">
    <property type="component" value="Unassembled WGS sequence"/>
</dbReference>
<dbReference type="GO" id="GO:0004143">
    <property type="term" value="F:ATP-dependent diacylglycerol kinase activity"/>
    <property type="evidence" value="ECO:0007669"/>
    <property type="project" value="TreeGrafter"/>
</dbReference>
<keyword evidence="7" id="KW-0067">ATP-binding</keyword>
<evidence type="ECO:0000256" key="3">
    <source>
        <dbReference type="ARBA" id="ARBA00022679"/>
    </source>
</evidence>
<reference evidence="13" key="2">
    <citation type="submission" date="2021-04" db="EMBL/GenBank/DDBJ databases">
        <authorList>
            <person name="Gilroy R."/>
        </authorList>
    </citation>
    <scope>NUCLEOTIDE SEQUENCE</scope>
    <source>
        <strain evidence="13">CHK169-11906</strain>
    </source>
</reference>
<gene>
    <name evidence="13" type="ORF">H9779_06620</name>
</gene>
<feature type="domain" description="DAGKc" evidence="12">
    <location>
        <begin position="1"/>
        <end position="126"/>
    </location>
</feature>
<dbReference type="GO" id="GO:0005524">
    <property type="term" value="F:ATP binding"/>
    <property type="evidence" value="ECO:0007669"/>
    <property type="project" value="UniProtKB-KW"/>
</dbReference>
<accession>A0A9D2L4Q4</accession>
<keyword evidence="6 13" id="KW-0418">Kinase</keyword>
<keyword evidence="9" id="KW-0443">Lipid metabolism</keyword>
<dbReference type="InterPro" id="IPR050187">
    <property type="entry name" value="Lipid_Phosphate_FormReg"/>
</dbReference>
<keyword evidence="2" id="KW-0444">Lipid biosynthesis</keyword>
<dbReference type="Gene3D" id="2.60.200.40">
    <property type="match status" value="1"/>
</dbReference>
<evidence type="ECO:0000256" key="4">
    <source>
        <dbReference type="ARBA" id="ARBA00022723"/>
    </source>
</evidence>